<dbReference type="PANTHER" id="PTHR42811">
    <property type="entry name" value="SERINE ACETYLTRANSFERASE"/>
    <property type="match status" value="1"/>
</dbReference>
<dbReference type="Proteomes" id="UP000286501">
    <property type="component" value="Unassembled WGS sequence"/>
</dbReference>
<dbReference type="GO" id="GO:0006535">
    <property type="term" value="P:cysteine biosynthetic process from serine"/>
    <property type="evidence" value="ECO:0007669"/>
    <property type="project" value="InterPro"/>
</dbReference>
<reference evidence="1 2" key="1">
    <citation type="submission" date="2018-08" db="EMBL/GenBank/DDBJ databases">
        <title>A genome reference for cultivated species of the human gut microbiota.</title>
        <authorList>
            <person name="Zou Y."/>
            <person name="Xue W."/>
            <person name="Luo G."/>
        </authorList>
    </citation>
    <scope>NUCLEOTIDE SEQUENCE [LARGE SCALE GENOMIC DNA]</scope>
    <source>
        <strain evidence="1 2">AM22-1</strain>
    </source>
</reference>
<dbReference type="GO" id="GO:0009001">
    <property type="term" value="F:serine O-acetyltransferase activity"/>
    <property type="evidence" value="ECO:0007669"/>
    <property type="project" value="InterPro"/>
</dbReference>
<organism evidence="1 2">
    <name type="scientific">Segatella copri</name>
    <dbReference type="NCBI Taxonomy" id="165179"/>
    <lineage>
        <taxon>Bacteria</taxon>
        <taxon>Pseudomonadati</taxon>
        <taxon>Bacteroidota</taxon>
        <taxon>Bacteroidia</taxon>
        <taxon>Bacteroidales</taxon>
        <taxon>Prevotellaceae</taxon>
        <taxon>Segatella</taxon>
    </lineage>
</organism>
<name>A0A3R6H2K4_9BACT</name>
<dbReference type="InterPro" id="IPR005881">
    <property type="entry name" value="Ser_O-AcTrfase"/>
</dbReference>
<evidence type="ECO:0000313" key="2">
    <source>
        <dbReference type="Proteomes" id="UP000286501"/>
    </source>
</evidence>
<comment type="caution">
    <text evidence="1">The sequence shown here is derived from an EMBL/GenBank/DDBJ whole genome shotgun (WGS) entry which is preliminary data.</text>
</comment>
<dbReference type="AlphaFoldDB" id="A0A3R6H2K4"/>
<accession>A0A3R6H2K4</accession>
<dbReference type="GO" id="GO:0005737">
    <property type="term" value="C:cytoplasm"/>
    <property type="evidence" value="ECO:0007669"/>
    <property type="project" value="InterPro"/>
</dbReference>
<dbReference type="InterPro" id="IPR011004">
    <property type="entry name" value="Trimer_LpxA-like_sf"/>
</dbReference>
<dbReference type="PIRSF" id="PIRSF000441">
    <property type="entry name" value="CysE"/>
    <property type="match status" value="1"/>
</dbReference>
<dbReference type="Gene3D" id="2.160.10.10">
    <property type="entry name" value="Hexapeptide repeat proteins"/>
    <property type="match status" value="1"/>
</dbReference>
<gene>
    <name evidence="1" type="ORF">DW250_14350</name>
</gene>
<dbReference type="SUPFAM" id="SSF51161">
    <property type="entry name" value="Trimeric LpxA-like enzymes"/>
    <property type="match status" value="1"/>
</dbReference>
<sequence>MGLIESFSSAIKCIVGGKIGHQIIRWYYHCQIPYTLDLRGVYFYHNGFGVIINPNAKNGKGTYIQHGVTIGSRDNLGDNGAPSIGRNCYIGAKATIIGKITIGNNVKNGAGAVVVKDMSSNSTVIGVPARIINRR</sequence>
<evidence type="ECO:0000313" key="1">
    <source>
        <dbReference type="EMBL" id="RHG62540.1"/>
    </source>
</evidence>
<keyword evidence="1" id="KW-0808">Transferase</keyword>
<protein>
    <submittedName>
        <fullName evidence="1">Serine acetyltransferase</fullName>
    </submittedName>
</protein>
<dbReference type="EMBL" id="QRIN01000087">
    <property type="protein sequence ID" value="RHG62540.1"/>
    <property type="molecule type" value="Genomic_DNA"/>
</dbReference>
<proteinExistence type="predicted"/>